<accession>A0ABW3TP60</accession>
<feature type="compositionally biased region" description="Polar residues" evidence="1">
    <location>
        <begin position="1"/>
        <end position="11"/>
    </location>
</feature>
<dbReference type="Proteomes" id="UP001597181">
    <property type="component" value="Unassembled WGS sequence"/>
</dbReference>
<dbReference type="InterPro" id="IPR053842">
    <property type="entry name" value="NikA-like"/>
</dbReference>
<organism evidence="2 3">
    <name type="scientific">Leucobacter albus</name>
    <dbReference type="NCBI Taxonomy" id="272210"/>
    <lineage>
        <taxon>Bacteria</taxon>
        <taxon>Bacillati</taxon>
        <taxon>Actinomycetota</taxon>
        <taxon>Actinomycetes</taxon>
        <taxon>Micrococcales</taxon>
        <taxon>Microbacteriaceae</taxon>
        <taxon>Leucobacter</taxon>
    </lineage>
</organism>
<evidence type="ECO:0000256" key="1">
    <source>
        <dbReference type="SAM" id="MobiDB-lite"/>
    </source>
</evidence>
<proteinExistence type="predicted"/>
<protein>
    <recommendedName>
        <fullName evidence="4">Mobilization protein MobC</fullName>
    </recommendedName>
</protein>
<evidence type="ECO:0008006" key="4">
    <source>
        <dbReference type="Google" id="ProtNLM"/>
    </source>
</evidence>
<dbReference type="EMBL" id="JBHTLY010000003">
    <property type="protein sequence ID" value="MFD1201999.1"/>
    <property type="molecule type" value="Genomic_DNA"/>
</dbReference>
<dbReference type="Pfam" id="PF21983">
    <property type="entry name" value="NikA-like"/>
    <property type="match status" value="1"/>
</dbReference>
<keyword evidence="3" id="KW-1185">Reference proteome</keyword>
<dbReference type="RefSeq" id="WP_343961828.1">
    <property type="nucleotide sequence ID" value="NZ_BAAAKZ010000013.1"/>
</dbReference>
<gene>
    <name evidence="2" type="ORF">ACFQ3U_08850</name>
</gene>
<reference evidence="3" key="1">
    <citation type="journal article" date="2019" name="Int. J. Syst. Evol. Microbiol.">
        <title>The Global Catalogue of Microorganisms (GCM) 10K type strain sequencing project: providing services to taxonomists for standard genome sequencing and annotation.</title>
        <authorList>
            <consortium name="The Broad Institute Genomics Platform"/>
            <consortium name="The Broad Institute Genome Sequencing Center for Infectious Disease"/>
            <person name="Wu L."/>
            <person name="Ma J."/>
        </authorList>
    </citation>
    <scope>NUCLEOTIDE SEQUENCE [LARGE SCALE GENOMIC DNA]</scope>
    <source>
        <strain evidence="3">CCUG 50213</strain>
    </source>
</reference>
<comment type="caution">
    <text evidence="2">The sequence shown here is derived from an EMBL/GenBank/DDBJ whole genome shotgun (WGS) entry which is preliminary data.</text>
</comment>
<feature type="region of interest" description="Disordered" evidence="1">
    <location>
        <begin position="1"/>
        <end position="39"/>
    </location>
</feature>
<name>A0ABW3TP60_9MICO</name>
<sequence>MSETLRSSGSEARTDAGRGEAVGGVPDRPRSRSDSASTVVPGDAVELLEQRTRRDVSLDVRFTVLERAAIRDRARALGVKPSAWGRAVMLDALDSRRGEVEKLASVAVPPQPELARAVEQLRRVGVNLNQTRRDGSAVDDALLMSVLGAVDEVRASLGDRTVT</sequence>
<evidence type="ECO:0000313" key="2">
    <source>
        <dbReference type="EMBL" id="MFD1201999.1"/>
    </source>
</evidence>
<evidence type="ECO:0000313" key="3">
    <source>
        <dbReference type="Proteomes" id="UP001597181"/>
    </source>
</evidence>